<proteinExistence type="predicted"/>
<sequence length="100" mass="10486">MLALYPSPVKTCSLSGRQLPKSQTENNKGKLRAPLSGDRSRSPDRVRVLSDRHFDGGGMSFGLLSGCSLPFPVTAGQHGMGEGGGKKIGSLGEVFLLEGV</sequence>
<dbReference type="AlphaFoldDB" id="A0A8X6TJ74"/>
<gene>
    <name evidence="5" type="ORF">NPIL_117191</name>
    <name evidence="4" type="ORF">NPIL_150411</name>
    <name evidence="2" type="ORF">NPIL_234421</name>
    <name evidence="3" type="ORF">NPIL_625301</name>
</gene>
<dbReference type="EMBL" id="BMAW01015487">
    <property type="protein sequence ID" value="GFT44039.1"/>
    <property type="molecule type" value="Genomic_DNA"/>
</dbReference>
<evidence type="ECO:0000313" key="2">
    <source>
        <dbReference type="EMBL" id="GFT20487.1"/>
    </source>
</evidence>
<evidence type="ECO:0000313" key="4">
    <source>
        <dbReference type="EMBL" id="GFT91646.1"/>
    </source>
</evidence>
<comment type="caution">
    <text evidence="2">The sequence shown here is derived from an EMBL/GenBank/DDBJ whole genome shotgun (WGS) entry which is preliminary data.</text>
</comment>
<dbReference type="EMBL" id="BMAW01074330">
    <property type="protein sequence ID" value="GFT91646.1"/>
    <property type="molecule type" value="Genomic_DNA"/>
</dbReference>
<evidence type="ECO:0000313" key="6">
    <source>
        <dbReference type="Proteomes" id="UP000887013"/>
    </source>
</evidence>
<dbReference type="EMBL" id="BMAW01105690">
    <property type="protein sequence ID" value="GFT20487.1"/>
    <property type="molecule type" value="Genomic_DNA"/>
</dbReference>
<organism evidence="2 6">
    <name type="scientific">Nephila pilipes</name>
    <name type="common">Giant wood spider</name>
    <name type="synonym">Nephila maculata</name>
    <dbReference type="NCBI Taxonomy" id="299642"/>
    <lineage>
        <taxon>Eukaryota</taxon>
        <taxon>Metazoa</taxon>
        <taxon>Ecdysozoa</taxon>
        <taxon>Arthropoda</taxon>
        <taxon>Chelicerata</taxon>
        <taxon>Arachnida</taxon>
        <taxon>Araneae</taxon>
        <taxon>Araneomorphae</taxon>
        <taxon>Entelegynae</taxon>
        <taxon>Araneoidea</taxon>
        <taxon>Nephilidae</taxon>
        <taxon>Nephila</taxon>
    </lineage>
</organism>
<feature type="region of interest" description="Disordered" evidence="1">
    <location>
        <begin position="13"/>
        <end position="45"/>
    </location>
</feature>
<name>A0A8X6TJ74_NEPPI</name>
<reference evidence="2" key="1">
    <citation type="submission" date="2020-08" db="EMBL/GenBank/DDBJ databases">
        <title>Multicomponent nature underlies the extraordinary mechanical properties of spider dragline silk.</title>
        <authorList>
            <person name="Kono N."/>
            <person name="Nakamura H."/>
            <person name="Mori M."/>
            <person name="Yoshida Y."/>
            <person name="Ohtoshi R."/>
            <person name="Malay A.D."/>
            <person name="Moran D.A.P."/>
            <person name="Tomita M."/>
            <person name="Numata K."/>
            <person name="Arakawa K."/>
        </authorList>
    </citation>
    <scope>NUCLEOTIDE SEQUENCE</scope>
</reference>
<keyword evidence="6" id="KW-1185">Reference proteome</keyword>
<dbReference type="Proteomes" id="UP000887013">
    <property type="component" value="Unassembled WGS sequence"/>
</dbReference>
<evidence type="ECO:0000313" key="5">
    <source>
        <dbReference type="EMBL" id="GFU43637.1"/>
    </source>
</evidence>
<dbReference type="EMBL" id="BMAW01085593">
    <property type="protein sequence ID" value="GFU43637.1"/>
    <property type="molecule type" value="Genomic_DNA"/>
</dbReference>
<accession>A0A8X6TJ74</accession>
<feature type="compositionally biased region" description="Polar residues" evidence="1">
    <location>
        <begin position="13"/>
        <end position="26"/>
    </location>
</feature>
<evidence type="ECO:0000313" key="3">
    <source>
        <dbReference type="EMBL" id="GFT44039.1"/>
    </source>
</evidence>
<protein>
    <submittedName>
        <fullName evidence="2">Uncharacterized protein</fullName>
    </submittedName>
</protein>
<evidence type="ECO:0000256" key="1">
    <source>
        <dbReference type="SAM" id="MobiDB-lite"/>
    </source>
</evidence>